<dbReference type="AlphaFoldDB" id="A0A9Q3ET71"/>
<accession>A0A9Q3ET71</accession>
<comment type="caution">
    <text evidence="2">The sequence shown here is derived from an EMBL/GenBank/DDBJ whole genome shotgun (WGS) entry which is preliminary data.</text>
</comment>
<keyword evidence="3" id="KW-1185">Reference proteome</keyword>
<proteinExistence type="predicted"/>
<dbReference type="EMBL" id="AVOT02034838">
    <property type="protein sequence ID" value="MBW0529065.1"/>
    <property type="molecule type" value="Genomic_DNA"/>
</dbReference>
<evidence type="ECO:0000313" key="2">
    <source>
        <dbReference type="EMBL" id="MBW0529065.1"/>
    </source>
</evidence>
<feature type="compositionally biased region" description="Basic and acidic residues" evidence="1">
    <location>
        <begin position="68"/>
        <end position="84"/>
    </location>
</feature>
<feature type="compositionally biased region" description="Low complexity" evidence="1">
    <location>
        <begin position="137"/>
        <end position="146"/>
    </location>
</feature>
<protein>
    <submittedName>
        <fullName evidence="2">Uncharacterized protein</fullName>
    </submittedName>
</protein>
<reference evidence="2" key="1">
    <citation type="submission" date="2021-03" db="EMBL/GenBank/DDBJ databases">
        <title>Draft genome sequence of rust myrtle Austropuccinia psidii MF-1, a brazilian biotype.</title>
        <authorList>
            <person name="Quecine M.C."/>
            <person name="Pachon D.M.R."/>
            <person name="Bonatelli M.L."/>
            <person name="Correr F.H."/>
            <person name="Franceschini L.M."/>
            <person name="Leite T.F."/>
            <person name="Margarido G.R.A."/>
            <person name="Almeida C.A."/>
            <person name="Ferrarezi J.A."/>
            <person name="Labate C.A."/>
        </authorList>
    </citation>
    <scope>NUCLEOTIDE SEQUENCE</scope>
    <source>
        <strain evidence="2">MF-1</strain>
    </source>
</reference>
<sequence length="146" mass="15605">MVVHGQKWVLWDLWPNWCPEGLLANCGSKGLMANSGSGGSECGLGPTWLPPLAPFGLIGLGQKGPEWPTDRTDRRPRPTGDRSRRGPKWPKKAISAQTPLMKGGGPEPRIMARGPGDPWKTKGPPRPKIKSGGLGVGEVEIGQEGQ</sequence>
<evidence type="ECO:0000313" key="3">
    <source>
        <dbReference type="Proteomes" id="UP000765509"/>
    </source>
</evidence>
<dbReference type="Proteomes" id="UP000765509">
    <property type="component" value="Unassembled WGS sequence"/>
</dbReference>
<organism evidence="2 3">
    <name type="scientific">Austropuccinia psidii MF-1</name>
    <dbReference type="NCBI Taxonomy" id="1389203"/>
    <lineage>
        <taxon>Eukaryota</taxon>
        <taxon>Fungi</taxon>
        <taxon>Dikarya</taxon>
        <taxon>Basidiomycota</taxon>
        <taxon>Pucciniomycotina</taxon>
        <taxon>Pucciniomycetes</taxon>
        <taxon>Pucciniales</taxon>
        <taxon>Sphaerophragmiaceae</taxon>
        <taxon>Austropuccinia</taxon>
    </lineage>
</organism>
<evidence type="ECO:0000256" key="1">
    <source>
        <dbReference type="SAM" id="MobiDB-lite"/>
    </source>
</evidence>
<name>A0A9Q3ET71_9BASI</name>
<gene>
    <name evidence="2" type="ORF">O181_068780</name>
</gene>
<feature type="region of interest" description="Disordered" evidence="1">
    <location>
        <begin position="59"/>
        <end position="146"/>
    </location>
</feature>